<evidence type="ECO:0000313" key="2">
    <source>
        <dbReference type="Proteomes" id="UP000008312"/>
    </source>
</evidence>
<dbReference type="InParanoid" id="D8LXT0"/>
<accession>D8LXT0</accession>
<keyword evidence="2" id="KW-1185">Reference proteome</keyword>
<sequence>MHYSMLIQGSPSNGAFEWINPSMFKDPYITSMTVLFKPNQVKFNNMDTINVVTNFSFIRFNLVSTNLP</sequence>
<evidence type="ECO:0000313" key="1">
    <source>
        <dbReference type="EMBL" id="CBK20385.2"/>
    </source>
</evidence>
<name>D8LXT0_BLAHO</name>
<proteinExistence type="predicted"/>
<protein>
    <submittedName>
        <fullName evidence="1">Uncharacterized protein</fullName>
    </submittedName>
</protein>
<dbReference type="RefSeq" id="XP_012894433.1">
    <property type="nucleotide sequence ID" value="XM_013038979.1"/>
</dbReference>
<gene>
    <name evidence="1" type="ORF">GSBLH_T00000730001</name>
</gene>
<dbReference type="GeneID" id="24918024"/>
<dbReference type="EMBL" id="FN668639">
    <property type="protein sequence ID" value="CBK20385.2"/>
    <property type="molecule type" value="Genomic_DNA"/>
</dbReference>
<reference evidence="1" key="1">
    <citation type="submission" date="2010-02" db="EMBL/GenBank/DDBJ databases">
        <title>Sequencing and annotation of the Blastocystis hominis genome.</title>
        <authorList>
            <person name="Wincker P."/>
        </authorList>
    </citation>
    <scope>NUCLEOTIDE SEQUENCE</scope>
    <source>
        <strain evidence="1">Singapore isolate B</strain>
    </source>
</reference>
<dbReference type="AlphaFoldDB" id="D8LXT0"/>
<organism evidence="1">
    <name type="scientific">Blastocystis hominis</name>
    <dbReference type="NCBI Taxonomy" id="12968"/>
    <lineage>
        <taxon>Eukaryota</taxon>
        <taxon>Sar</taxon>
        <taxon>Stramenopiles</taxon>
        <taxon>Bigyra</taxon>
        <taxon>Opalozoa</taxon>
        <taxon>Opalinata</taxon>
        <taxon>Blastocystidae</taxon>
        <taxon>Blastocystis</taxon>
    </lineage>
</organism>
<dbReference type="Proteomes" id="UP000008312">
    <property type="component" value="Unassembled WGS sequence"/>
</dbReference>